<dbReference type="Pfam" id="PF13358">
    <property type="entry name" value="DDE_3"/>
    <property type="match status" value="1"/>
</dbReference>
<feature type="domain" description="Tc1-like transposase DDE" evidence="1">
    <location>
        <begin position="30"/>
        <end position="143"/>
    </location>
</feature>
<dbReference type="InterPro" id="IPR038717">
    <property type="entry name" value="Tc1-like_DDE_dom"/>
</dbReference>
<sequence>MEAATTRQHAHQNTIYHCLFAYYKLGYSKQHLRKPRISILAFIGVSEILDYYNTEGTFDRVKFTKCCQDFVYSTRGRVRQYPGRHSVWILDGASIHSDPEIVHYLRSVGVTPILLPVYCPFFNPIEFLFGYVKCSFQHHYAESSKRDLFPFAIQTFRRFEGFDRGNVFAHCGWKHQGYFDPVRPLSTETKKRCTQAPNTDEWNQDD</sequence>
<comment type="caution">
    <text evidence="2">The sequence shown here is derived from an EMBL/GenBank/DDBJ whole genome shotgun (WGS) entry which is preliminary data.</text>
</comment>
<name>A0A225W1S2_9STRA</name>
<protein>
    <submittedName>
        <fullName evidence="2">Serine/threonine-protein kinase</fullName>
    </submittedName>
</protein>
<dbReference type="EMBL" id="NBNE01002065">
    <property type="protein sequence ID" value="OWZ11663.1"/>
    <property type="molecule type" value="Genomic_DNA"/>
</dbReference>
<dbReference type="OrthoDB" id="101918at2759"/>
<dbReference type="GO" id="GO:0003676">
    <property type="term" value="F:nucleic acid binding"/>
    <property type="evidence" value="ECO:0007669"/>
    <property type="project" value="InterPro"/>
</dbReference>
<proteinExistence type="predicted"/>
<dbReference type="Gene3D" id="3.30.420.10">
    <property type="entry name" value="Ribonuclease H-like superfamily/Ribonuclease H"/>
    <property type="match status" value="1"/>
</dbReference>
<accession>A0A225W1S2</accession>
<evidence type="ECO:0000313" key="2">
    <source>
        <dbReference type="EMBL" id="OWZ11663.1"/>
    </source>
</evidence>
<dbReference type="GO" id="GO:0016301">
    <property type="term" value="F:kinase activity"/>
    <property type="evidence" value="ECO:0007669"/>
    <property type="project" value="UniProtKB-KW"/>
</dbReference>
<gene>
    <name evidence="2" type="ORF">PHMEG_00015288</name>
</gene>
<dbReference type="Proteomes" id="UP000198211">
    <property type="component" value="Unassembled WGS sequence"/>
</dbReference>
<keyword evidence="2" id="KW-0808">Transferase</keyword>
<dbReference type="STRING" id="4795.A0A225W1S2"/>
<dbReference type="InterPro" id="IPR036397">
    <property type="entry name" value="RNaseH_sf"/>
</dbReference>
<dbReference type="AlphaFoldDB" id="A0A225W1S2"/>
<evidence type="ECO:0000313" key="3">
    <source>
        <dbReference type="Proteomes" id="UP000198211"/>
    </source>
</evidence>
<evidence type="ECO:0000259" key="1">
    <source>
        <dbReference type="Pfam" id="PF13358"/>
    </source>
</evidence>
<keyword evidence="3" id="KW-1185">Reference proteome</keyword>
<reference evidence="3" key="1">
    <citation type="submission" date="2017-03" db="EMBL/GenBank/DDBJ databases">
        <title>Phytopthora megakarya and P. palmivora, two closely related causual agents of cacao black pod achieved similar genome size and gene model numbers by different mechanisms.</title>
        <authorList>
            <person name="Ali S."/>
            <person name="Shao J."/>
            <person name="Larry D.J."/>
            <person name="Kronmiller B."/>
            <person name="Shen D."/>
            <person name="Strem M.D."/>
            <person name="Melnick R.L."/>
            <person name="Guiltinan M.J."/>
            <person name="Tyler B.M."/>
            <person name="Meinhardt L.W."/>
            <person name="Bailey B.A."/>
        </authorList>
    </citation>
    <scope>NUCLEOTIDE SEQUENCE [LARGE SCALE GENOMIC DNA]</scope>
    <source>
        <strain evidence="3">zdho120</strain>
    </source>
</reference>
<organism evidence="2 3">
    <name type="scientific">Phytophthora megakarya</name>
    <dbReference type="NCBI Taxonomy" id="4795"/>
    <lineage>
        <taxon>Eukaryota</taxon>
        <taxon>Sar</taxon>
        <taxon>Stramenopiles</taxon>
        <taxon>Oomycota</taxon>
        <taxon>Peronosporomycetes</taxon>
        <taxon>Peronosporales</taxon>
        <taxon>Peronosporaceae</taxon>
        <taxon>Phytophthora</taxon>
    </lineage>
</organism>
<keyword evidence="2" id="KW-0418">Kinase</keyword>